<dbReference type="RefSeq" id="WP_286264374.1">
    <property type="nucleotide sequence ID" value="NZ_AP028056.1"/>
</dbReference>
<dbReference type="AlphaFoldDB" id="A0AAN0K748"/>
<protein>
    <submittedName>
        <fullName evidence="1">Uncharacterized protein</fullName>
    </submittedName>
</protein>
<dbReference type="Proteomes" id="UP001431656">
    <property type="component" value="Chromosome"/>
</dbReference>
<evidence type="ECO:0000313" key="1">
    <source>
        <dbReference type="EMBL" id="BEH02598.1"/>
    </source>
</evidence>
<accession>A0AAN0K748</accession>
<proteinExistence type="predicted"/>
<dbReference type="EMBL" id="AP028056">
    <property type="protein sequence ID" value="BEH02598.1"/>
    <property type="molecule type" value="Genomic_DNA"/>
</dbReference>
<keyword evidence="2" id="KW-1185">Reference proteome</keyword>
<gene>
    <name evidence="1" type="ORF">brsh051_18790</name>
</gene>
<dbReference type="KEGG" id="broo:brsh051_18790"/>
<reference evidence="1" key="1">
    <citation type="journal article" date="2024" name="Int. J. Syst. Evol. Microbiol.">
        <title>Brooklawnia propionicigenes sp. nov., a facultatively anaerobic, propionate-producing bacterium isolated from a methanogenic reactor treating waste from cattle farms.</title>
        <authorList>
            <person name="Akita Y."/>
            <person name="Ueki A."/>
            <person name="Tonouchi A."/>
            <person name="Sugawara Y."/>
            <person name="Honma S."/>
            <person name="Kaku N."/>
            <person name="Ueki K."/>
        </authorList>
    </citation>
    <scope>NUCLEOTIDE SEQUENCE</scope>
    <source>
        <strain evidence="1">SH051</strain>
    </source>
</reference>
<name>A0AAN0K748_9ACTN</name>
<evidence type="ECO:0000313" key="2">
    <source>
        <dbReference type="Proteomes" id="UP001431656"/>
    </source>
</evidence>
<organism evidence="1 2">
    <name type="scientific">Brooklawnia propionicigenes</name>
    <dbReference type="NCBI Taxonomy" id="3041175"/>
    <lineage>
        <taxon>Bacteria</taxon>
        <taxon>Bacillati</taxon>
        <taxon>Actinomycetota</taxon>
        <taxon>Actinomycetes</taxon>
        <taxon>Propionibacteriales</taxon>
        <taxon>Propionibacteriaceae</taxon>
        <taxon>Brooklawnia</taxon>
    </lineage>
</organism>
<sequence length="122" mass="12962">MATIIAKATRSGEWWAVEFEGPAGQRFTQAKRLDQVEAMVRDICDMDGVEVDAVQVDPVVGDVEMEAVVSYREAAEAAAQAKAQASLASRAAVSRLRAEGLSVRDVAALMGVTPQRVSQLAG</sequence>